<feature type="region of interest" description="Disordered" evidence="1">
    <location>
        <begin position="575"/>
        <end position="597"/>
    </location>
</feature>
<dbReference type="OrthoDB" id="26149at2759"/>
<comment type="caution">
    <text evidence="2">The sequence shown here is derived from an EMBL/GenBank/DDBJ whole genome shotgun (WGS) entry which is preliminary data.</text>
</comment>
<accession>A0A8H4VH43</accession>
<organism evidence="2 3">
    <name type="scientific">Ophiocordyceps camponoti-floridani</name>
    <dbReference type="NCBI Taxonomy" id="2030778"/>
    <lineage>
        <taxon>Eukaryota</taxon>
        <taxon>Fungi</taxon>
        <taxon>Dikarya</taxon>
        <taxon>Ascomycota</taxon>
        <taxon>Pezizomycotina</taxon>
        <taxon>Sordariomycetes</taxon>
        <taxon>Hypocreomycetidae</taxon>
        <taxon>Hypocreales</taxon>
        <taxon>Ophiocordycipitaceae</taxon>
        <taxon>Ophiocordyceps</taxon>
    </lineage>
</organism>
<dbReference type="Gene3D" id="1.25.10.10">
    <property type="entry name" value="Leucine-rich Repeat Variant"/>
    <property type="match status" value="2"/>
</dbReference>
<evidence type="ECO:0000313" key="3">
    <source>
        <dbReference type="Proteomes" id="UP000562929"/>
    </source>
</evidence>
<dbReference type="PANTHER" id="PTHR10957">
    <property type="entry name" value="RAP1 GTPASE-GDP DISSOCIATION STIMULATOR 1"/>
    <property type="match status" value="1"/>
</dbReference>
<dbReference type="EMBL" id="JAACLJ010000001">
    <property type="protein sequence ID" value="KAF4595486.1"/>
    <property type="molecule type" value="Genomic_DNA"/>
</dbReference>
<dbReference type="AlphaFoldDB" id="A0A8H4VH43"/>
<evidence type="ECO:0000256" key="1">
    <source>
        <dbReference type="SAM" id="MobiDB-lite"/>
    </source>
</evidence>
<dbReference type="InterPro" id="IPR011989">
    <property type="entry name" value="ARM-like"/>
</dbReference>
<name>A0A8H4VH43_9HYPO</name>
<dbReference type="GO" id="GO:0005085">
    <property type="term" value="F:guanyl-nucleotide exchange factor activity"/>
    <property type="evidence" value="ECO:0007669"/>
    <property type="project" value="InterPro"/>
</dbReference>
<protein>
    <submittedName>
        <fullName evidence="2">Armadillo-type fold domain containing protein</fullName>
    </submittedName>
</protein>
<dbReference type="Proteomes" id="UP000562929">
    <property type="component" value="Unassembled WGS sequence"/>
</dbReference>
<reference evidence="2 3" key="1">
    <citation type="journal article" date="2020" name="G3 (Bethesda)">
        <title>Genetic Underpinnings of Host Manipulation by Ophiocordyceps as Revealed by Comparative Transcriptomics.</title>
        <authorList>
            <person name="Will I."/>
            <person name="Das B."/>
            <person name="Trinh T."/>
            <person name="Brachmann A."/>
            <person name="Ohm R.A."/>
            <person name="de Bekker C."/>
        </authorList>
    </citation>
    <scope>NUCLEOTIDE SEQUENCE [LARGE SCALE GENOMIC DNA]</scope>
    <source>
        <strain evidence="2 3">EC05</strain>
    </source>
</reference>
<evidence type="ECO:0000313" key="2">
    <source>
        <dbReference type="EMBL" id="KAF4595486.1"/>
    </source>
</evidence>
<dbReference type="SUPFAM" id="SSF48371">
    <property type="entry name" value="ARM repeat"/>
    <property type="match status" value="1"/>
</dbReference>
<proteinExistence type="predicted"/>
<dbReference type="InterPro" id="IPR040144">
    <property type="entry name" value="RAP1GDS1"/>
</dbReference>
<dbReference type="InterPro" id="IPR016024">
    <property type="entry name" value="ARM-type_fold"/>
</dbReference>
<gene>
    <name evidence="2" type="ORF">GQ602_001099</name>
</gene>
<sequence>MTPQEIEVLLRQHGSGQVHDEGAEDEDEDEYARHGRTALLQCVLDAWSGDWPARPAEMDAVAQKLADGSRDVAWRRPLGDSGILEFSLKLLQSQEDSPSQTLQLQCLRLVGNACADTDENRARVVSQDDGLACIIRRLSDESLAPVAVPVLLNVLMDYEPAQRTASQAGLSRDLVSLLSRLNDASDVVLHVCRVLELLVQQEGEPAIAAPSTVDVLLDLAAGTSADDEEQLISIVEVAVAYLASPDFQTSLVCGSRMGLFLDVFYRLHTLLPSEDEPRLKRLRSSILTALADVSGHDSFPTHHSLSSPVHQTLLAWIRGADTGLQSAACLALGNLSRSDEASIGLVERDAIVIPLAGLLSNPAVSNSQLLHLSLSFCRNLAIPVPNKIKLGSLLDPSCVPRVLAMDTLPQVQLPAVSLARLLLLNCPSNVSRMCRRWSDDSSPSPNITGIDTVISLFSRSDAEPTKVEAARCILALCRALYSTPTAASEILVDWSSSASSSPTLAAPDNDSSRRRRLFHKSHNLSRPLAFLLPQRKWPALRSETWFVLALMSRFPDGAEVVAALLASPSATEALTEAITGRSSSTSSPPPLEDPSIERQSHHLLGSSSVTDMLHEPHPATDPEQGAGALKADRENALVLASELLSRGEEGLTGEMLSLLQRLVQEGAQQVAMQRAVG</sequence>
<keyword evidence="3" id="KW-1185">Reference proteome</keyword>